<dbReference type="AlphaFoldDB" id="A0AA38UGA9"/>
<dbReference type="Proteomes" id="UP001163846">
    <property type="component" value="Unassembled WGS sequence"/>
</dbReference>
<keyword evidence="4" id="KW-1185">Reference proteome</keyword>
<comment type="caution">
    <text evidence="3">The sequence shown here is derived from an EMBL/GenBank/DDBJ whole genome shotgun (WGS) entry which is preliminary data.</text>
</comment>
<evidence type="ECO:0000313" key="4">
    <source>
        <dbReference type="Proteomes" id="UP001163846"/>
    </source>
</evidence>
<feature type="transmembrane region" description="Helical" evidence="2">
    <location>
        <begin position="35"/>
        <end position="59"/>
    </location>
</feature>
<feature type="compositionally biased region" description="Polar residues" evidence="1">
    <location>
        <begin position="127"/>
        <end position="137"/>
    </location>
</feature>
<keyword evidence="2" id="KW-0472">Membrane</keyword>
<organism evidence="3 4">
    <name type="scientific">Lentinula raphanica</name>
    <dbReference type="NCBI Taxonomy" id="153919"/>
    <lineage>
        <taxon>Eukaryota</taxon>
        <taxon>Fungi</taxon>
        <taxon>Dikarya</taxon>
        <taxon>Basidiomycota</taxon>
        <taxon>Agaricomycotina</taxon>
        <taxon>Agaricomycetes</taxon>
        <taxon>Agaricomycetidae</taxon>
        <taxon>Agaricales</taxon>
        <taxon>Marasmiineae</taxon>
        <taxon>Omphalotaceae</taxon>
        <taxon>Lentinula</taxon>
    </lineage>
</organism>
<protein>
    <submittedName>
        <fullName evidence="3">Uncharacterized protein</fullName>
    </submittedName>
</protein>
<gene>
    <name evidence="3" type="ORF">F5878DRAFT_723526</name>
</gene>
<evidence type="ECO:0000313" key="3">
    <source>
        <dbReference type="EMBL" id="KAJ3840702.1"/>
    </source>
</evidence>
<name>A0AA38UGA9_9AGAR</name>
<keyword evidence="2" id="KW-1133">Transmembrane helix</keyword>
<evidence type="ECO:0000256" key="1">
    <source>
        <dbReference type="SAM" id="MobiDB-lite"/>
    </source>
</evidence>
<feature type="compositionally biased region" description="Basic and acidic residues" evidence="1">
    <location>
        <begin position="140"/>
        <end position="154"/>
    </location>
</feature>
<dbReference type="EMBL" id="MU806067">
    <property type="protein sequence ID" value="KAJ3840702.1"/>
    <property type="molecule type" value="Genomic_DNA"/>
</dbReference>
<evidence type="ECO:0000256" key="2">
    <source>
        <dbReference type="SAM" id="Phobius"/>
    </source>
</evidence>
<sequence>MNYTQWVLFDHLNRPLVIRSLLCHRCLYYNRIRSILLLVVLTNLLLSIFITFSLVAVYFSFKVALAGYTDGLRGARQQIVEFYHAFFSRVHAVANHSPKHDTTSAVRAATVDQSLEDSRSSSPDSTVIVNNSETNGGEPNAEKRSSEMKLEEQY</sequence>
<proteinExistence type="predicted"/>
<keyword evidence="2" id="KW-0812">Transmembrane</keyword>
<reference evidence="3" key="1">
    <citation type="submission" date="2022-08" db="EMBL/GenBank/DDBJ databases">
        <authorList>
            <consortium name="DOE Joint Genome Institute"/>
            <person name="Min B."/>
            <person name="Riley R."/>
            <person name="Sierra-Patev S."/>
            <person name="Naranjo-Ortiz M."/>
            <person name="Looney B."/>
            <person name="Konkel Z."/>
            <person name="Slot J.C."/>
            <person name="Sakamoto Y."/>
            <person name="Steenwyk J.L."/>
            <person name="Rokas A."/>
            <person name="Carro J."/>
            <person name="Camarero S."/>
            <person name="Ferreira P."/>
            <person name="Molpeceres G."/>
            <person name="Ruiz-Duenas F.J."/>
            <person name="Serrano A."/>
            <person name="Henrissat B."/>
            <person name="Drula E."/>
            <person name="Hughes K.W."/>
            <person name="Mata J.L."/>
            <person name="Ishikawa N.K."/>
            <person name="Vargas-Isla R."/>
            <person name="Ushijima S."/>
            <person name="Smith C.A."/>
            <person name="Ahrendt S."/>
            <person name="Andreopoulos W."/>
            <person name="He G."/>
            <person name="Labutti K."/>
            <person name="Lipzen A."/>
            <person name="Ng V."/>
            <person name="Sandor L."/>
            <person name="Barry K."/>
            <person name="Martinez A.T."/>
            <person name="Xiao Y."/>
            <person name="Gibbons J.G."/>
            <person name="Terashima K."/>
            <person name="Hibbett D.S."/>
            <person name="Grigoriev I.V."/>
        </authorList>
    </citation>
    <scope>NUCLEOTIDE SEQUENCE</scope>
    <source>
        <strain evidence="3">TFB9207</strain>
    </source>
</reference>
<accession>A0AA38UGA9</accession>
<feature type="region of interest" description="Disordered" evidence="1">
    <location>
        <begin position="95"/>
        <end position="154"/>
    </location>
</feature>